<dbReference type="GO" id="GO:0005764">
    <property type="term" value="C:lysosome"/>
    <property type="evidence" value="ECO:0007669"/>
    <property type="project" value="TreeGrafter"/>
</dbReference>
<reference evidence="3" key="1">
    <citation type="journal article" date="2015" name="Nature">
        <title>Complex archaea that bridge the gap between prokaryotes and eukaryotes.</title>
        <authorList>
            <person name="Spang A."/>
            <person name="Saw J.H."/>
            <person name="Jorgensen S.L."/>
            <person name="Zaremba-Niedzwiedzka K."/>
            <person name="Martijn J."/>
            <person name="Lind A.E."/>
            <person name="van Eijk R."/>
            <person name="Schleper C."/>
            <person name="Guy L."/>
            <person name="Ettema T.J."/>
        </authorList>
    </citation>
    <scope>NUCLEOTIDE SEQUENCE</scope>
</reference>
<protein>
    <recommendedName>
        <fullName evidence="4">G domain-containing protein</fullName>
    </recommendedName>
</protein>
<keyword evidence="1" id="KW-0547">Nucleotide-binding</keyword>
<dbReference type="InterPro" id="IPR006762">
    <property type="entry name" value="Gtr1_RagA"/>
</dbReference>
<keyword evidence="2" id="KW-0342">GTP-binding</keyword>
<comment type="caution">
    <text evidence="3">The sequence shown here is derived from an EMBL/GenBank/DDBJ whole genome shotgun (WGS) entry which is preliminary data.</text>
</comment>
<evidence type="ECO:0008006" key="4">
    <source>
        <dbReference type="Google" id="ProtNLM"/>
    </source>
</evidence>
<evidence type="ECO:0000256" key="1">
    <source>
        <dbReference type="ARBA" id="ARBA00022741"/>
    </source>
</evidence>
<dbReference type="GO" id="GO:0010507">
    <property type="term" value="P:negative regulation of autophagy"/>
    <property type="evidence" value="ECO:0007669"/>
    <property type="project" value="TreeGrafter"/>
</dbReference>
<gene>
    <name evidence="3" type="ORF">LCGC14_1488390</name>
</gene>
<dbReference type="GO" id="GO:0003924">
    <property type="term" value="F:GTPase activity"/>
    <property type="evidence" value="ECO:0007669"/>
    <property type="project" value="TreeGrafter"/>
</dbReference>
<dbReference type="PANTHER" id="PTHR11259:SF2">
    <property type="entry name" value="GH16429P"/>
    <property type="match status" value="1"/>
</dbReference>
<dbReference type="GO" id="GO:0005525">
    <property type="term" value="F:GTP binding"/>
    <property type="evidence" value="ECO:0007669"/>
    <property type="project" value="UniProtKB-KW"/>
</dbReference>
<dbReference type="PANTHER" id="PTHR11259">
    <property type="entry name" value="RAS-RELATED GTP BINDING RAG/GTR YEAST"/>
    <property type="match status" value="1"/>
</dbReference>
<proteinExistence type="predicted"/>
<dbReference type="Gene3D" id="3.40.50.300">
    <property type="entry name" value="P-loop containing nucleotide triphosphate hydrolases"/>
    <property type="match status" value="1"/>
</dbReference>
<dbReference type="AlphaFoldDB" id="A0A0F9M9A4"/>
<dbReference type="GO" id="GO:0005634">
    <property type="term" value="C:nucleus"/>
    <property type="evidence" value="ECO:0007669"/>
    <property type="project" value="TreeGrafter"/>
</dbReference>
<dbReference type="InterPro" id="IPR027417">
    <property type="entry name" value="P-loop_NTPase"/>
</dbReference>
<dbReference type="GO" id="GO:1904263">
    <property type="term" value="P:positive regulation of TORC1 signaling"/>
    <property type="evidence" value="ECO:0007669"/>
    <property type="project" value="TreeGrafter"/>
</dbReference>
<dbReference type="Pfam" id="PF04670">
    <property type="entry name" value="Gtr1_RagA"/>
    <property type="match status" value="1"/>
</dbReference>
<evidence type="ECO:0000313" key="3">
    <source>
        <dbReference type="EMBL" id="KKM65722.1"/>
    </source>
</evidence>
<dbReference type="GO" id="GO:1990131">
    <property type="term" value="C:Gtr1-Gtr2 GTPase complex"/>
    <property type="evidence" value="ECO:0007669"/>
    <property type="project" value="TreeGrafter"/>
</dbReference>
<dbReference type="SUPFAM" id="SSF52540">
    <property type="entry name" value="P-loop containing nucleoside triphosphate hydrolases"/>
    <property type="match status" value="1"/>
</dbReference>
<evidence type="ECO:0000256" key="2">
    <source>
        <dbReference type="ARBA" id="ARBA00023134"/>
    </source>
</evidence>
<accession>A0A0F9M9A4</accession>
<dbReference type="CDD" id="cd00882">
    <property type="entry name" value="Ras_like_GTPase"/>
    <property type="match status" value="1"/>
</dbReference>
<dbReference type="EMBL" id="LAZR01010675">
    <property type="protein sequence ID" value="KKM65722.1"/>
    <property type="molecule type" value="Genomic_DNA"/>
</dbReference>
<sequence>MPKKILLIGRASVGKTSIKKTIFEGENSKDLIIHPLEPTRGITSSIYSWMDLELAIFDTSGQELPFLLQDEKKQIKAFDNADIIIYVFDYPSWASDSQEIKEEIKEIENLISRNYIEAKFLLFFHKIDLINKKFRERLNLLKNQIQEILNLPEIKKIYFTSIHPLLIYNTYNAFSEILSGFLRETSDLKHILDNIVKDFPKTMGFITSKNNSIIVQTEINDFDINLINQLHAKIHEISQSTEDETLISKKINYIDLGSKILSVIKDDLKHFNPNFKNLIIFSESFTKDNLNLLLDNLEREFNKYYNKK</sequence>
<name>A0A0F9M9A4_9ZZZZ</name>
<dbReference type="GO" id="GO:0009267">
    <property type="term" value="P:cellular response to starvation"/>
    <property type="evidence" value="ECO:0007669"/>
    <property type="project" value="TreeGrafter"/>
</dbReference>
<organism evidence="3">
    <name type="scientific">marine sediment metagenome</name>
    <dbReference type="NCBI Taxonomy" id="412755"/>
    <lineage>
        <taxon>unclassified sequences</taxon>
        <taxon>metagenomes</taxon>
        <taxon>ecological metagenomes</taxon>
    </lineage>
</organism>